<dbReference type="STRING" id="1653334.GA0071312_0051"/>
<proteinExistence type="predicted"/>
<evidence type="ECO:0000313" key="3">
    <source>
        <dbReference type="Proteomes" id="UP000050497"/>
    </source>
</evidence>
<accession>A0A0P7Y3M2</accession>
<dbReference type="RefSeq" id="WP_074443143.1">
    <property type="nucleotide sequence ID" value="NZ_FMBM01000001.1"/>
</dbReference>
<evidence type="ECO:0000313" key="1">
    <source>
        <dbReference type="EMBL" id="KPQ11064.1"/>
    </source>
</evidence>
<dbReference type="Pfam" id="PF01042">
    <property type="entry name" value="Ribonuc_L-PSP"/>
    <property type="match status" value="1"/>
</dbReference>
<dbReference type="InterPro" id="IPR035959">
    <property type="entry name" value="RutC-like_sf"/>
</dbReference>
<organism evidence="1 3">
    <name type="scientific">Saliniramus fredricksonii</name>
    <dbReference type="NCBI Taxonomy" id="1653334"/>
    <lineage>
        <taxon>Bacteria</taxon>
        <taxon>Pseudomonadati</taxon>
        <taxon>Pseudomonadota</taxon>
        <taxon>Alphaproteobacteria</taxon>
        <taxon>Hyphomicrobiales</taxon>
        <taxon>Salinarimonadaceae</taxon>
        <taxon>Saliniramus</taxon>
    </lineage>
</organism>
<dbReference type="InterPro" id="IPR006175">
    <property type="entry name" value="YjgF/YER057c/UK114"/>
</dbReference>
<name>A0A0P7Y3M2_9HYPH</name>
<reference evidence="2 4" key="2">
    <citation type="submission" date="2016-08" db="EMBL/GenBank/DDBJ databases">
        <authorList>
            <person name="Varghese N."/>
            <person name="Submissions Spin"/>
        </authorList>
    </citation>
    <scope>NUCLEOTIDE SEQUENCE [LARGE SCALE GENOMIC DNA]</scope>
    <source>
        <strain evidence="2 4">HL-109</strain>
    </source>
</reference>
<evidence type="ECO:0000313" key="2">
    <source>
        <dbReference type="EMBL" id="SCC78045.1"/>
    </source>
</evidence>
<dbReference type="PANTHER" id="PTHR43857:SF1">
    <property type="entry name" value="YJGH FAMILY PROTEIN"/>
    <property type="match status" value="1"/>
</dbReference>
<evidence type="ECO:0000313" key="4">
    <source>
        <dbReference type="Proteomes" id="UP000182800"/>
    </source>
</evidence>
<dbReference type="Proteomes" id="UP000050497">
    <property type="component" value="Unassembled WGS sequence"/>
</dbReference>
<reference evidence="1 3" key="1">
    <citation type="submission" date="2015-09" db="EMBL/GenBank/DDBJ databases">
        <title>Identification and resolution of microdiversity through metagenomic sequencing of parallel consortia.</title>
        <authorList>
            <person name="Nelson W.C."/>
            <person name="Romine M.F."/>
            <person name="Lindemann S.R."/>
        </authorList>
    </citation>
    <scope>NUCLEOTIDE SEQUENCE [LARGE SCALE GENOMIC DNA]</scope>
    <source>
        <strain evidence="1">HL-109</strain>
    </source>
</reference>
<dbReference type="EMBL" id="FMBM01000001">
    <property type="protein sequence ID" value="SCC78045.1"/>
    <property type="molecule type" value="Genomic_DNA"/>
</dbReference>
<dbReference type="Gene3D" id="3.30.1330.40">
    <property type="entry name" value="RutC-like"/>
    <property type="match status" value="1"/>
</dbReference>
<keyword evidence="4" id="KW-1185">Reference proteome</keyword>
<dbReference type="Proteomes" id="UP000182800">
    <property type="component" value="Unassembled WGS sequence"/>
</dbReference>
<dbReference type="PANTHER" id="PTHR43857">
    <property type="entry name" value="BLR7761 PROTEIN"/>
    <property type="match status" value="1"/>
</dbReference>
<dbReference type="OrthoDB" id="9799840at2"/>
<comment type="caution">
    <text evidence="1">The sequence shown here is derived from an EMBL/GenBank/DDBJ whole genome shotgun (WGS) entry which is preliminary data.</text>
</comment>
<gene>
    <name evidence="2" type="ORF">GA0071312_0051</name>
    <name evidence="1" type="ORF">HLUCCO17_07965</name>
</gene>
<protein>
    <submittedName>
        <fullName evidence="2">Enamine deaminase RidA, house cleaning of reactive enamine intermediates, YjgF/YER057c/UK114 family</fullName>
    </submittedName>
    <submittedName>
        <fullName evidence="1">Putative translation initiation inhibitor, yjgF family</fullName>
    </submittedName>
</protein>
<sequence length="131" mass="14549">MRRFITTTQSPEAEFGFARAVIQDPFVFLSCVYGYDPESMTMPEDVTQQTCNCWDSIAATLQGAESALEEIVKARICVTDPAYGEPVLDACARRMAEILPASTLMVVSGLMRPEMKVGIEVTAMWSLAREW</sequence>
<dbReference type="SUPFAM" id="SSF55298">
    <property type="entry name" value="YjgF-like"/>
    <property type="match status" value="1"/>
</dbReference>
<dbReference type="AlphaFoldDB" id="A0A0P7Y3M2"/>
<dbReference type="EMBL" id="LJSX01000010">
    <property type="protein sequence ID" value="KPQ11064.1"/>
    <property type="molecule type" value="Genomic_DNA"/>
</dbReference>